<evidence type="ECO:0000256" key="1">
    <source>
        <dbReference type="SAM" id="MobiDB-lite"/>
    </source>
</evidence>
<dbReference type="Proteomes" id="UP000604825">
    <property type="component" value="Unassembled WGS sequence"/>
</dbReference>
<gene>
    <name evidence="2" type="ORF">NCGR_LOCUS20399</name>
</gene>
<dbReference type="AlphaFoldDB" id="A0A811NS62"/>
<organism evidence="2 3">
    <name type="scientific">Miscanthus lutarioriparius</name>
    <dbReference type="NCBI Taxonomy" id="422564"/>
    <lineage>
        <taxon>Eukaryota</taxon>
        <taxon>Viridiplantae</taxon>
        <taxon>Streptophyta</taxon>
        <taxon>Embryophyta</taxon>
        <taxon>Tracheophyta</taxon>
        <taxon>Spermatophyta</taxon>
        <taxon>Magnoliopsida</taxon>
        <taxon>Liliopsida</taxon>
        <taxon>Poales</taxon>
        <taxon>Poaceae</taxon>
        <taxon>PACMAD clade</taxon>
        <taxon>Panicoideae</taxon>
        <taxon>Andropogonodae</taxon>
        <taxon>Andropogoneae</taxon>
        <taxon>Saccharinae</taxon>
        <taxon>Miscanthus</taxon>
    </lineage>
</organism>
<evidence type="ECO:0008006" key="4">
    <source>
        <dbReference type="Google" id="ProtNLM"/>
    </source>
</evidence>
<evidence type="ECO:0000313" key="2">
    <source>
        <dbReference type="EMBL" id="CAD6229937.1"/>
    </source>
</evidence>
<dbReference type="OrthoDB" id="1913205at2759"/>
<accession>A0A811NS62</accession>
<dbReference type="PANTHER" id="PTHR34576:SF3">
    <property type="entry name" value="OS01G0737100 PROTEIN"/>
    <property type="match status" value="1"/>
</dbReference>
<name>A0A811NS62_9POAL</name>
<dbReference type="InterPro" id="IPR044699">
    <property type="entry name" value="MAKR6"/>
</dbReference>
<comment type="caution">
    <text evidence="2">The sequence shown here is derived from an EMBL/GenBank/DDBJ whole genome shotgun (WGS) entry which is preliminary data.</text>
</comment>
<keyword evidence="3" id="KW-1185">Reference proteome</keyword>
<feature type="compositionally biased region" description="Polar residues" evidence="1">
    <location>
        <begin position="115"/>
        <end position="139"/>
    </location>
</feature>
<proteinExistence type="predicted"/>
<sequence length="240" mass="26800">MDQDHTTSYYSLLPEVGSFSYSWPTSKPTPRPEERIVQGDITASSIAVDPASASQCSFDFRLSVSGQTEAMAVADQMFLDGLLLPLHLASQHGQDDGHKQPLLTRSLSLDSSQRMIASAATSRQHPPTRQSVSQNSSPFNLRGGHGTVTTASARGAVFRMSKLGLPSFGRWRKQHRWISFRFLLPFYRKKVRCIWRRKATEEKEKEKDAPQHTGSTKAKLCDLGQESAIRDAILHCKRSL</sequence>
<reference evidence="2" key="1">
    <citation type="submission" date="2020-10" db="EMBL/GenBank/DDBJ databases">
        <authorList>
            <person name="Han B."/>
            <person name="Lu T."/>
            <person name="Zhao Q."/>
            <person name="Huang X."/>
            <person name="Zhao Y."/>
        </authorList>
    </citation>
    <scope>NUCLEOTIDE SEQUENCE</scope>
</reference>
<dbReference type="PANTHER" id="PTHR34576">
    <property type="entry name" value="MEMBRANE-ASSOCIATED KINASE REGULATOR 6-RELATED"/>
    <property type="match status" value="1"/>
</dbReference>
<dbReference type="EMBL" id="CAJGYO010000005">
    <property type="protein sequence ID" value="CAD6229937.1"/>
    <property type="molecule type" value="Genomic_DNA"/>
</dbReference>
<evidence type="ECO:0000313" key="3">
    <source>
        <dbReference type="Proteomes" id="UP000604825"/>
    </source>
</evidence>
<feature type="region of interest" description="Disordered" evidence="1">
    <location>
        <begin position="115"/>
        <end position="146"/>
    </location>
</feature>
<protein>
    <recommendedName>
        <fullName evidence="4">Membrane-associated kinase regulator 6</fullName>
    </recommendedName>
</protein>